<dbReference type="Pfam" id="PF00494">
    <property type="entry name" value="SQS_PSY"/>
    <property type="match status" value="1"/>
</dbReference>
<dbReference type="InterPro" id="IPR002060">
    <property type="entry name" value="Squ/phyt_synthse"/>
</dbReference>
<dbReference type="FunFam" id="1.10.600.10:FF:000003">
    <property type="entry name" value="Farnesyl-diphosphate farnesyltransferase 1"/>
    <property type="match status" value="1"/>
</dbReference>
<comment type="pathway">
    <text evidence="15">Terpene metabolism; lanosterol biosynthesis; lanosterol from farnesyl diphosphate: step 1/3.</text>
</comment>
<dbReference type="PROSITE" id="PS01044">
    <property type="entry name" value="SQUALEN_PHYTOEN_SYN_1"/>
    <property type="match status" value="1"/>
</dbReference>
<comment type="caution">
    <text evidence="16">The sequence shown here is derived from an EMBL/GenBank/DDBJ whole genome shotgun (WGS) entry which is preliminary data.</text>
</comment>
<dbReference type="EC" id="2.5.1.21" evidence="4 15"/>
<dbReference type="InterPro" id="IPR044844">
    <property type="entry name" value="Trans_IPPS_euk-type"/>
</dbReference>
<keyword evidence="10" id="KW-0756">Sterol biosynthesis</keyword>
<organism evidence="16 17">
    <name type="scientific">Jimgerdemannia flammicorona</name>
    <dbReference type="NCBI Taxonomy" id="994334"/>
    <lineage>
        <taxon>Eukaryota</taxon>
        <taxon>Fungi</taxon>
        <taxon>Fungi incertae sedis</taxon>
        <taxon>Mucoromycota</taxon>
        <taxon>Mucoromycotina</taxon>
        <taxon>Endogonomycetes</taxon>
        <taxon>Endogonales</taxon>
        <taxon>Endogonaceae</taxon>
        <taxon>Jimgerdemannia</taxon>
    </lineage>
</organism>
<dbReference type="Proteomes" id="UP000274822">
    <property type="component" value="Unassembled WGS sequence"/>
</dbReference>
<evidence type="ECO:0000256" key="11">
    <source>
        <dbReference type="ARBA" id="ARBA00023098"/>
    </source>
</evidence>
<dbReference type="GO" id="GO:0006696">
    <property type="term" value="P:ergosterol biosynthetic process"/>
    <property type="evidence" value="ECO:0007669"/>
    <property type="project" value="TreeGrafter"/>
</dbReference>
<keyword evidence="17" id="KW-1185">Reference proteome</keyword>
<dbReference type="AlphaFoldDB" id="A0A433Q1J2"/>
<comment type="catalytic activity">
    <reaction evidence="15">
        <text>2 (2E,6E)-farnesyl diphosphate + NADPH + H(+) = squalene + 2 diphosphate + NADP(+)</text>
        <dbReference type="Rhea" id="RHEA:32295"/>
        <dbReference type="ChEBI" id="CHEBI:15378"/>
        <dbReference type="ChEBI" id="CHEBI:15440"/>
        <dbReference type="ChEBI" id="CHEBI:33019"/>
        <dbReference type="ChEBI" id="CHEBI:57783"/>
        <dbReference type="ChEBI" id="CHEBI:58349"/>
        <dbReference type="ChEBI" id="CHEBI:175763"/>
        <dbReference type="EC" id="2.5.1.21"/>
    </reaction>
</comment>
<dbReference type="UniPathway" id="UPA00767">
    <property type="reaction ID" value="UER00751"/>
</dbReference>
<dbReference type="EMBL" id="RBNJ01019070">
    <property type="protein sequence ID" value="RUS23637.1"/>
    <property type="molecule type" value="Genomic_DNA"/>
</dbReference>
<name>A0A433Q1J2_9FUNG</name>
<keyword evidence="9 15" id="KW-1133">Transmembrane helix</keyword>
<evidence type="ECO:0000313" key="16">
    <source>
        <dbReference type="EMBL" id="RUS23637.1"/>
    </source>
</evidence>
<dbReference type="GO" id="GO:0055056">
    <property type="term" value="F:D-glucose transmembrane transporter activity"/>
    <property type="evidence" value="ECO:0007669"/>
    <property type="project" value="UniProtKB-UniRule"/>
</dbReference>
<keyword evidence="7 15" id="KW-0812">Transmembrane</keyword>
<dbReference type="PANTHER" id="PTHR11626">
    <property type="entry name" value="FARNESYL-DIPHOSPHATE FARNESYLTRANSFERASE"/>
    <property type="match status" value="1"/>
</dbReference>
<keyword evidence="8" id="KW-0752">Steroid biosynthesis</keyword>
<keyword evidence="14" id="KW-0753">Steroid metabolism</keyword>
<evidence type="ECO:0000256" key="3">
    <source>
        <dbReference type="ARBA" id="ARBA00006251"/>
    </source>
</evidence>
<evidence type="ECO:0000256" key="9">
    <source>
        <dbReference type="ARBA" id="ARBA00022989"/>
    </source>
</evidence>
<dbReference type="GO" id="GO:0051996">
    <property type="term" value="F:squalene synthase [NAD(P)H] activity"/>
    <property type="evidence" value="ECO:0007669"/>
    <property type="project" value="UniProtKB-UniRule"/>
</dbReference>
<dbReference type="InterPro" id="IPR019845">
    <property type="entry name" value="Squalene/phytoene_synthase_CS"/>
</dbReference>
<dbReference type="PROSITE" id="PS01045">
    <property type="entry name" value="SQUALEN_PHYTOEN_SYN_2"/>
    <property type="match status" value="1"/>
</dbReference>
<comment type="function">
    <text evidence="15">Catalyzes the condensation of 2 farnesyl pyrophosphate (FPP) moieties to form squalene.</text>
</comment>
<dbReference type="SFLD" id="SFLDG01018">
    <property type="entry name" value="Squalene/Phytoene_Synthase_Lik"/>
    <property type="match status" value="1"/>
</dbReference>
<evidence type="ECO:0000256" key="6">
    <source>
        <dbReference type="ARBA" id="ARBA00022679"/>
    </source>
</evidence>
<dbReference type="InterPro" id="IPR008949">
    <property type="entry name" value="Isoprenoid_synthase_dom_sf"/>
</dbReference>
<evidence type="ECO:0000313" key="17">
    <source>
        <dbReference type="Proteomes" id="UP000274822"/>
    </source>
</evidence>
<evidence type="ECO:0000256" key="1">
    <source>
        <dbReference type="ARBA" id="ARBA00001946"/>
    </source>
</evidence>
<proteinExistence type="inferred from homology"/>
<feature type="transmembrane region" description="Helical" evidence="15">
    <location>
        <begin position="436"/>
        <end position="459"/>
    </location>
</feature>
<dbReference type="GO" id="GO:0005789">
    <property type="term" value="C:endoplasmic reticulum membrane"/>
    <property type="evidence" value="ECO:0007669"/>
    <property type="project" value="TreeGrafter"/>
</dbReference>
<keyword evidence="5" id="KW-0444">Lipid biosynthesis</keyword>
<dbReference type="NCBIfam" id="TIGR01559">
    <property type="entry name" value="squal_synth"/>
    <property type="match status" value="1"/>
</dbReference>
<feature type="transmembrane region" description="Helical" evidence="15">
    <location>
        <begin position="376"/>
        <end position="394"/>
    </location>
</feature>
<comment type="similarity">
    <text evidence="3 15">Belongs to the phytoene/squalene synthase family.</text>
</comment>
<keyword evidence="11" id="KW-0443">Lipid metabolism</keyword>
<evidence type="ECO:0000256" key="15">
    <source>
        <dbReference type="RuleBase" id="RU368088"/>
    </source>
</evidence>
<dbReference type="GO" id="GO:0045338">
    <property type="term" value="P:farnesyl diphosphate metabolic process"/>
    <property type="evidence" value="ECO:0007669"/>
    <property type="project" value="InterPro"/>
</dbReference>
<comment type="catalytic activity">
    <reaction evidence="15">
        <text>2 (2E,6E)-farnesyl diphosphate + NADH + H(+) = squalene + 2 diphosphate + NAD(+)</text>
        <dbReference type="Rhea" id="RHEA:32299"/>
        <dbReference type="ChEBI" id="CHEBI:15378"/>
        <dbReference type="ChEBI" id="CHEBI:15440"/>
        <dbReference type="ChEBI" id="CHEBI:33019"/>
        <dbReference type="ChEBI" id="CHEBI:57540"/>
        <dbReference type="ChEBI" id="CHEBI:57945"/>
        <dbReference type="ChEBI" id="CHEBI:175763"/>
        <dbReference type="EC" id="2.5.1.21"/>
    </reaction>
</comment>
<evidence type="ECO:0000256" key="12">
    <source>
        <dbReference type="ARBA" id="ARBA00023136"/>
    </source>
</evidence>
<gene>
    <name evidence="16" type="ORF">BC938DRAFT_474846</name>
</gene>
<comment type="cofactor">
    <cofactor evidence="1 15">
        <name>Mg(2+)</name>
        <dbReference type="ChEBI" id="CHEBI:18420"/>
    </cofactor>
</comment>
<dbReference type="Gene3D" id="1.10.600.10">
    <property type="entry name" value="Farnesyl Diphosphate Synthase"/>
    <property type="match status" value="1"/>
</dbReference>
<dbReference type="InterPro" id="IPR033904">
    <property type="entry name" value="Trans_IPPS_HH"/>
</dbReference>
<dbReference type="InterPro" id="IPR006449">
    <property type="entry name" value="Squal_synth-like"/>
</dbReference>
<dbReference type="CDD" id="cd00683">
    <property type="entry name" value="Trans_IPPS_HH"/>
    <property type="match status" value="1"/>
</dbReference>
<evidence type="ECO:0000256" key="8">
    <source>
        <dbReference type="ARBA" id="ARBA00022955"/>
    </source>
</evidence>
<dbReference type="SUPFAM" id="SSF48576">
    <property type="entry name" value="Terpenoid synthases"/>
    <property type="match status" value="1"/>
</dbReference>
<keyword evidence="13" id="KW-1207">Sterol metabolism</keyword>
<keyword evidence="6 15" id="KW-0808">Transferase</keyword>
<reference evidence="16 17" key="1">
    <citation type="journal article" date="2018" name="New Phytol.">
        <title>Phylogenomics of Endogonaceae and evolution of mycorrhizas within Mucoromycota.</title>
        <authorList>
            <person name="Chang Y."/>
            <person name="Desiro A."/>
            <person name="Na H."/>
            <person name="Sandor L."/>
            <person name="Lipzen A."/>
            <person name="Clum A."/>
            <person name="Barry K."/>
            <person name="Grigoriev I.V."/>
            <person name="Martin F.M."/>
            <person name="Stajich J.E."/>
            <person name="Smith M.E."/>
            <person name="Bonito G."/>
            <person name="Spatafora J.W."/>
        </authorList>
    </citation>
    <scope>NUCLEOTIDE SEQUENCE [LARGE SCALE GENOMIC DNA]</scope>
    <source>
        <strain evidence="16 17">AD002</strain>
    </source>
</reference>
<evidence type="ECO:0000256" key="7">
    <source>
        <dbReference type="ARBA" id="ARBA00022692"/>
    </source>
</evidence>
<dbReference type="PANTHER" id="PTHR11626:SF2">
    <property type="entry name" value="SQUALENE SYNTHASE"/>
    <property type="match status" value="1"/>
</dbReference>
<sequence length="463" mass="52552">MKLYLNRLLIRISARVPRKLWTITQTHRLKGEIISLPLFSTMLNTLLASLRHPAEIEALLKYKFSPPNTNFNRNKKIIANNPTKKKCYDFLFLTSRSFAAVIAELDDELRDAVCLFYLILRGLDTIEDDMTLPLPRKTELLRSFHKIIYQRGWNFDENGPNEKDRVLLVDYQVVIDEFLALKPAFQTVIADIAHKMGDGMADYANGEHRVNTAIEKISDFDLYCHYVAGLVGYGLSDLFAVSGLESAEVANSKKISNSMGQFLQKTNIIRDYLEDLVDGRQFWPREIWANYVEDFADLSKPGFEVKAQACLSAMVLNVLEHVPDCLVYLSQLRNQSVFNFCAIPQVMAIATLALVFNNLEVYRRNVKIRKGEAVRLILASTNMGNVVAIFRYYLYDISGKNDPLDPNFMKISIAIGKIEQWIETNMPQTNVVAKPYSAAASSSHLLLLAILAGVFGVLYSRLQ</sequence>
<evidence type="ECO:0000256" key="14">
    <source>
        <dbReference type="ARBA" id="ARBA00023221"/>
    </source>
</evidence>
<comment type="subcellular location">
    <subcellularLocation>
        <location evidence="2">Membrane</location>
    </subcellularLocation>
</comment>
<dbReference type="SFLD" id="SFLDS00005">
    <property type="entry name" value="Isoprenoid_Synthase_Type_I"/>
    <property type="match status" value="1"/>
</dbReference>
<evidence type="ECO:0000256" key="13">
    <source>
        <dbReference type="ARBA" id="ARBA00023166"/>
    </source>
</evidence>
<comment type="caution">
    <text evidence="15">Lacks conserved residue(s) required for the propagation of feature annotation.</text>
</comment>
<accession>A0A433Q1J2</accession>
<evidence type="ECO:0000256" key="2">
    <source>
        <dbReference type="ARBA" id="ARBA00004370"/>
    </source>
</evidence>
<feature type="transmembrane region" description="Helical" evidence="15">
    <location>
        <begin position="337"/>
        <end position="356"/>
    </location>
</feature>
<evidence type="ECO:0000256" key="10">
    <source>
        <dbReference type="ARBA" id="ARBA00023011"/>
    </source>
</evidence>
<keyword evidence="12 15" id="KW-0472">Membrane</keyword>
<evidence type="ECO:0000256" key="5">
    <source>
        <dbReference type="ARBA" id="ARBA00022516"/>
    </source>
</evidence>
<evidence type="ECO:0000256" key="4">
    <source>
        <dbReference type="ARBA" id="ARBA00012373"/>
    </source>
</evidence>
<protein>
    <recommendedName>
        <fullName evidence="4 15">Squalene synthase</fullName>
        <shortName evidence="15">SQS</shortName>
        <shortName evidence="15">SS</shortName>
        <ecNumber evidence="4 15">2.5.1.21</ecNumber>
    </recommendedName>
</protein>